<organism evidence="1 2">
    <name type="scientific">Mycena rosella</name>
    <name type="common">Pink bonnet</name>
    <name type="synonym">Agaricus rosellus</name>
    <dbReference type="NCBI Taxonomy" id="1033263"/>
    <lineage>
        <taxon>Eukaryota</taxon>
        <taxon>Fungi</taxon>
        <taxon>Dikarya</taxon>
        <taxon>Basidiomycota</taxon>
        <taxon>Agaricomycotina</taxon>
        <taxon>Agaricomycetes</taxon>
        <taxon>Agaricomycetidae</taxon>
        <taxon>Agaricales</taxon>
        <taxon>Marasmiineae</taxon>
        <taxon>Mycenaceae</taxon>
        <taxon>Mycena</taxon>
    </lineage>
</organism>
<sequence length="199" mass="22049">MGAVLPVVHVGCKDPREIRKTAGPMSPGSQTNVDIVCRSKTHETEYGGPSDLLWGVVFECVVAFLALIDSGNQRRGIERGAAYLVRLYQIGGGTYMLAVYEVRFEMLAWWMAEIQRKTGVILGILKWLQKPFTTLASCMIRETPIIDIFVQLNPQHHTEILQTNVRASWLQASMVVVSFPAGSTVAIVSKGDNECRVPE</sequence>
<reference evidence="1" key="1">
    <citation type="submission" date="2023-03" db="EMBL/GenBank/DDBJ databases">
        <title>Massive genome expansion in bonnet fungi (Mycena s.s.) driven by repeated elements and novel gene families across ecological guilds.</title>
        <authorList>
            <consortium name="Lawrence Berkeley National Laboratory"/>
            <person name="Harder C.B."/>
            <person name="Miyauchi S."/>
            <person name="Viragh M."/>
            <person name="Kuo A."/>
            <person name="Thoen E."/>
            <person name="Andreopoulos B."/>
            <person name="Lu D."/>
            <person name="Skrede I."/>
            <person name="Drula E."/>
            <person name="Henrissat B."/>
            <person name="Morin E."/>
            <person name="Kohler A."/>
            <person name="Barry K."/>
            <person name="LaButti K."/>
            <person name="Morin E."/>
            <person name="Salamov A."/>
            <person name="Lipzen A."/>
            <person name="Mereny Z."/>
            <person name="Hegedus B."/>
            <person name="Baldrian P."/>
            <person name="Stursova M."/>
            <person name="Weitz H."/>
            <person name="Taylor A."/>
            <person name="Grigoriev I.V."/>
            <person name="Nagy L.G."/>
            <person name="Martin F."/>
            <person name="Kauserud H."/>
        </authorList>
    </citation>
    <scope>NUCLEOTIDE SEQUENCE</scope>
    <source>
        <strain evidence="1">CBHHK067</strain>
    </source>
</reference>
<comment type="caution">
    <text evidence="1">The sequence shown here is derived from an EMBL/GenBank/DDBJ whole genome shotgun (WGS) entry which is preliminary data.</text>
</comment>
<name>A0AAD7DSZ2_MYCRO</name>
<dbReference type="Proteomes" id="UP001221757">
    <property type="component" value="Unassembled WGS sequence"/>
</dbReference>
<dbReference type="EMBL" id="JARKIE010000026">
    <property type="protein sequence ID" value="KAJ7698321.1"/>
    <property type="molecule type" value="Genomic_DNA"/>
</dbReference>
<evidence type="ECO:0000313" key="2">
    <source>
        <dbReference type="Proteomes" id="UP001221757"/>
    </source>
</evidence>
<evidence type="ECO:0000313" key="1">
    <source>
        <dbReference type="EMBL" id="KAJ7698321.1"/>
    </source>
</evidence>
<accession>A0AAD7DSZ2</accession>
<keyword evidence="2" id="KW-1185">Reference proteome</keyword>
<proteinExistence type="predicted"/>
<dbReference type="AlphaFoldDB" id="A0AAD7DSZ2"/>
<protein>
    <submittedName>
        <fullName evidence="1">Uncharacterized protein</fullName>
    </submittedName>
</protein>
<gene>
    <name evidence="1" type="ORF">B0H17DRAFT_1129846</name>
</gene>